<dbReference type="eggNOG" id="COG0018">
    <property type="taxonomic scope" value="Bacteria"/>
</dbReference>
<keyword evidence="2" id="KW-0547">Nucleotide-binding</keyword>
<dbReference type="GO" id="GO:0005524">
    <property type="term" value="F:ATP binding"/>
    <property type="evidence" value="ECO:0007669"/>
    <property type="project" value="UniProtKB-KW"/>
</dbReference>
<keyword evidence="3" id="KW-0067">ATP-binding</keyword>
<organism evidence="5 6">
    <name type="scientific">Cylindrospermum stagnale PCC 7417</name>
    <dbReference type="NCBI Taxonomy" id="56107"/>
    <lineage>
        <taxon>Bacteria</taxon>
        <taxon>Bacillati</taxon>
        <taxon>Cyanobacteriota</taxon>
        <taxon>Cyanophyceae</taxon>
        <taxon>Nostocales</taxon>
        <taxon>Nostocaceae</taxon>
        <taxon>Cylindrospermum</taxon>
    </lineage>
</organism>
<dbReference type="PATRIC" id="fig|56107.3.peg.4129"/>
<keyword evidence="6" id="KW-1185">Reference proteome</keyword>
<dbReference type="GO" id="GO:0006420">
    <property type="term" value="P:arginyl-tRNA aminoacylation"/>
    <property type="evidence" value="ECO:0007669"/>
    <property type="project" value="InterPro"/>
</dbReference>
<dbReference type="SMART" id="SM00836">
    <property type="entry name" value="DALR_1"/>
    <property type="match status" value="1"/>
</dbReference>
<evidence type="ECO:0000256" key="1">
    <source>
        <dbReference type="ARBA" id="ARBA00022598"/>
    </source>
</evidence>
<evidence type="ECO:0000259" key="4">
    <source>
        <dbReference type="SMART" id="SM00836"/>
    </source>
</evidence>
<proteinExistence type="predicted"/>
<dbReference type="KEGG" id="csg:Cylst_3753"/>
<evidence type="ECO:0000313" key="5">
    <source>
        <dbReference type="EMBL" id="AFZ25875.1"/>
    </source>
</evidence>
<gene>
    <name evidence="5" type="ORF">Cylst_3753</name>
</gene>
<keyword evidence="1" id="KW-0436">Ligase</keyword>
<protein>
    <submittedName>
        <fullName evidence="5">Arginyl-tRNA synthetase</fullName>
    </submittedName>
</protein>
<dbReference type="OrthoDB" id="9805987at2"/>
<evidence type="ECO:0000313" key="6">
    <source>
        <dbReference type="Proteomes" id="UP000010475"/>
    </source>
</evidence>
<dbReference type="GO" id="GO:0004814">
    <property type="term" value="F:arginine-tRNA ligase activity"/>
    <property type="evidence" value="ECO:0007669"/>
    <property type="project" value="InterPro"/>
</dbReference>
<dbReference type="InterPro" id="IPR008909">
    <property type="entry name" value="DALR_anticod-bd"/>
</dbReference>
<evidence type="ECO:0000256" key="2">
    <source>
        <dbReference type="ARBA" id="ARBA00022741"/>
    </source>
</evidence>
<dbReference type="Proteomes" id="UP000010475">
    <property type="component" value="Chromosome"/>
</dbReference>
<accession>K9WZT0</accession>
<sequence length="288" mass="31734">MHQKLLVSKYAAIKQIVYSQLVTALNIYTSNGAIVGIEDGKIPLFKGRDDGQILYISGVALRLSKSQNSKAMEIAGGIAAHLLATSSDFFYVQIVPPGWIHLELTHSTLAVWLQSLAVGIACLEKVQAREVTLIQNSSRLFAIQYAHARCCSLVLLAHREGLINLSKSVSGSSPAIWDVIDQQPIPWLNCDDKLRLTHPNEAHLISELVQVVDDWALSDCSGSVNWEKAGLNLSQAFETFWCNCRIWGEVKNTSPKLTQARLGLLMATKFVLRSLLEEKLGVSALLEL</sequence>
<feature type="domain" description="DALR anticodon binding" evidence="4">
    <location>
        <begin position="143"/>
        <end position="288"/>
    </location>
</feature>
<evidence type="ECO:0000256" key="3">
    <source>
        <dbReference type="ARBA" id="ARBA00022840"/>
    </source>
</evidence>
<keyword evidence="5" id="KW-0030">Aminoacyl-tRNA synthetase</keyword>
<dbReference type="HOGENOM" id="CLU_063433_0_0_3"/>
<name>K9WZT0_9NOST</name>
<dbReference type="InterPro" id="IPR009080">
    <property type="entry name" value="tRNAsynth_Ia_anticodon-bd"/>
</dbReference>
<dbReference type="Gene3D" id="1.10.730.10">
    <property type="entry name" value="Isoleucyl-tRNA Synthetase, Domain 1"/>
    <property type="match status" value="1"/>
</dbReference>
<dbReference type="RefSeq" id="WP_015209121.1">
    <property type="nucleotide sequence ID" value="NC_019757.1"/>
</dbReference>
<dbReference type="STRING" id="56107.Cylst_3753"/>
<reference evidence="5 6" key="1">
    <citation type="submission" date="2012-06" db="EMBL/GenBank/DDBJ databases">
        <title>Finished chromosome of genome of Cylindrospermum stagnale PCC 7417.</title>
        <authorList>
            <consortium name="US DOE Joint Genome Institute"/>
            <person name="Gugger M."/>
            <person name="Coursin T."/>
            <person name="Rippka R."/>
            <person name="Tandeau De Marsac N."/>
            <person name="Huntemann M."/>
            <person name="Wei C.-L."/>
            <person name="Han J."/>
            <person name="Detter J.C."/>
            <person name="Han C."/>
            <person name="Tapia R."/>
            <person name="Chen A."/>
            <person name="Kyrpides N."/>
            <person name="Mavromatis K."/>
            <person name="Markowitz V."/>
            <person name="Szeto E."/>
            <person name="Ivanova N."/>
            <person name="Pagani I."/>
            <person name="Pati A."/>
            <person name="Goodwin L."/>
            <person name="Nordberg H.P."/>
            <person name="Cantor M.N."/>
            <person name="Hua S.X."/>
            <person name="Woyke T."/>
            <person name="Kerfeld C.A."/>
        </authorList>
    </citation>
    <scope>NUCLEOTIDE SEQUENCE [LARGE SCALE GENOMIC DNA]</scope>
    <source>
        <strain evidence="5 6">PCC 7417</strain>
    </source>
</reference>
<dbReference type="AlphaFoldDB" id="K9WZT0"/>
<dbReference type="SUPFAM" id="SSF47323">
    <property type="entry name" value="Anticodon-binding domain of a subclass of class I aminoacyl-tRNA synthetases"/>
    <property type="match status" value="1"/>
</dbReference>
<dbReference type="EMBL" id="CP003642">
    <property type="protein sequence ID" value="AFZ25875.1"/>
    <property type="molecule type" value="Genomic_DNA"/>
</dbReference>
<dbReference type="Pfam" id="PF05746">
    <property type="entry name" value="DALR_1"/>
    <property type="match status" value="1"/>
</dbReference>